<dbReference type="PANTHER" id="PTHR15852:SF54">
    <property type="entry name" value="PROTEIN SSUH2 HOMOLOG"/>
    <property type="match status" value="1"/>
</dbReference>
<evidence type="ECO:0000313" key="1">
    <source>
        <dbReference type="EMBL" id="KAK9202633.1"/>
    </source>
</evidence>
<proteinExistence type="predicted"/>
<dbReference type="Proteomes" id="UP001428341">
    <property type="component" value="Unassembled WGS sequence"/>
</dbReference>
<dbReference type="AlphaFoldDB" id="A0AAP0MEH8"/>
<protein>
    <submittedName>
        <fullName evidence="1">Uncharacterized protein</fullName>
    </submittedName>
</protein>
<gene>
    <name evidence="1" type="ORF">WN944_017845</name>
</gene>
<reference evidence="1 2" key="1">
    <citation type="submission" date="2024-05" db="EMBL/GenBank/DDBJ databases">
        <title>Haplotype-resolved chromosome-level genome assembly of Huyou (Citrus changshanensis).</title>
        <authorList>
            <person name="Miao C."/>
            <person name="Chen W."/>
            <person name="Wu Y."/>
            <person name="Wang L."/>
            <person name="Zhao S."/>
            <person name="Grierson D."/>
            <person name="Xu C."/>
            <person name="Chen K."/>
        </authorList>
    </citation>
    <scope>NUCLEOTIDE SEQUENCE [LARGE SCALE GENOMIC DNA]</scope>
    <source>
        <strain evidence="1">01-14</strain>
        <tissue evidence="1">Leaf</tissue>
    </source>
</reference>
<comment type="caution">
    <text evidence="1">The sequence shown here is derived from an EMBL/GenBank/DDBJ whole genome shotgun (WGS) entry which is preliminary data.</text>
</comment>
<dbReference type="PANTHER" id="PTHR15852">
    <property type="entry name" value="PLASTID TRANSCRIPTIONALLY ACTIVE PROTEIN"/>
    <property type="match status" value="1"/>
</dbReference>
<sequence>MENNSDLHRNRELFGASNTRFHILAQATDEHEEPAAAMVKDIPSTSRQPPMHILNPTFTSHQETITRNGIRRKSRNKAVFTKPQVKEMATSMNPFQNPFPSSVHTISAKDVNSTPNANRNPTPFVTSQAAPDHQQVSHIATTLDPTKHTVVFCSPQTVHPRKGKDAFIEHRARQGLDPQHTSDPPDDRNIACDNVVEKTYTHLEQFMSGAEEAGMSEEEESMSNVRKLARKKPDPSCGVCHGTGRVDCYNCSGEGEWPKWCKICGGGGLIYCSRCLGTGGYRYPMGFHFVKKSDSDSDGIKQHHN</sequence>
<accession>A0AAP0MEH8</accession>
<name>A0AAP0MEH8_9ROSI</name>
<keyword evidence="2" id="KW-1185">Reference proteome</keyword>
<evidence type="ECO:0000313" key="2">
    <source>
        <dbReference type="Proteomes" id="UP001428341"/>
    </source>
</evidence>
<dbReference type="EMBL" id="JBCGBO010000005">
    <property type="protein sequence ID" value="KAK9202633.1"/>
    <property type="molecule type" value="Genomic_DNA"/>
</dbReference>
<organism evidence="1 2">
    <name type="scientific">Citrus x changshan-huyou</name>
    <dbReference type="NCBI Taxonomy" id="2935761"/>
    <lineage>
        <taxon>Eukaryota</taxon>
        <taxon>Viridiplantae</taxon>
        <taxon>Streptophyta</taxon>
        <taxon>Embryophyta</taxon>
        <taxon>Tracheophyta</taxon>
        <taxon>Spermatophyta</taxon>
        <taxon>Magnoliopsida</taxon>
        <taxon>eudicotyledons</taxon>
        <taxon>Gunneridae</taxon>
        <taxon>Pentapetalae</taxon>
        <taxon>rosids</taxon>
        <taxon>malvids</taxon>
        <taxon>Sapindales</taxon>
        <taxon>Rutaceae</taxon>
        <taxon>Aurantioideae</taxon>
        <taxon>Citrus</taxon>
    </lineage>
</organism>